<dbReference type="AlphaFoldDB" id="A0A2S9QJ92"/>
<dbReference type="GO" id="GO:0016740">
    <property type="term" value="F:transferase activity"/>
    <property type="evidence" value="ECO:0007669"/>
    <property type="project" value="UniProtKB-KW"/>
</dbReference>
<gene>
    <name evidence="1" type="ORF">C5L14_02185</name>
</gene>
<dbReference type="Proteomes" id="UP000237682">
    <property type="component" value="Unassembled WGS sequence"/>
</dbReference>
<evidence type="ECO:0000313" key="1">
    <source>
        <dbReference type="EMBL" id="PRH89414.1"/>
    </source>
</evidence>
<proteinExistence type="predicted"/>
<accession>A0A2S9QJ92</accession>
<name>A0A2S9QJ92_9HYPH</name>
<dbReference type="EMBL" id="PUEJ01000001">
    <property type="protein sequence ID" value="PRH89414.1"/>
    <property type="molecule type" value="Genomic_DNA"/>
</dbReference>
<dbReference type="InterPro" id="IPR007434">
    <property type="entry name" value="FemAB-like"/>
</dbReference>
<reference evidence="1 2" key="1">
    <citation type="submission" date="2018-02" db="EMBL/GenBank/DDBJ databases">
        <title>Whole genome sequencing of endophytic bacterium.</title>
        <authorList>
            <person name="Eedara R."/>
            <person name="Podile A.R."/>
        </authorList>
    </citation>
    <scope>NUCLEOTIDE SEQUENCE [LARGE SCALE GENOMIC DNA]</scope>
    <source>
        <strain evidence="1 2">RP1T</strain>
    </source>
</reference>
<comment type="caution">
    <text evidence="1">The sequence shown here is derived from an EMBL/GenBank/DDBJ whole genome shotgun (WGS) entry which is preliminary data.</text>
</comment>
<dbReference type="Pfam" id="PF04339">
    <property type="entry name" value="FemAB_like"/>
    <property type="match status" value="1"/>
</dbReference>
<keyword evidence="2" id="KW-1185">Reference proteome</keyword>
<sequence>MTLTAIVENSIAAFDSAEWNRCFPSDPENWAFYRACEEAGPPGFTWYYAAIRDDGRLIAVVPVFGTEYRLDTTLQGVLKRITNQIHRLLPALLSLRLIAFGSPVAEICHLGFAPEVPAYDRPALLRRIVTALQEFSAAKRYGLLGIKDAPSRDDGLWRGALAPNGFTRLPGLPTAVLDLPYASFDAYLESLSKATRKDMRRKLKAFKDIRVEQRRTIDDVVSEVSALYEQTVAHSDLQFEYLPPDYFPHLLRFLAPEASVFLYWHGSELVAFNFVIETADRLIDKYIGMNYAVVPKFSLYFNSWLHNVRYCIERGIPVYQSGQAFYGPKLRLGCRLQPNWQYFRHRNPAINTLLQVVAKFVRLDRFDPAIANLVKEAA</sequence>
<dbReference type="OrthoDB" id="3034222at2"/>
<keyword evidence="1" id="KW-0808">Transferase</keyword>
<dbReference type="Gene3D" id="3.40.630.30">
    <property type="match status" value="1"/>
</dbReference>
<evidence type="ECO:0000313" key="2">
    <source>
        <dbReference type="Proteomes" id="UP000237682"/>
    </source>
</evidence>
<organism evidence="1 2">
    <name type="scientific">Labrys okinawensis</name>
    <dbReference type="NCBI Taxonomy" id="346911"/>
    <lineage>
        <taxon>Bacteria</taxon>
        <taxon>Pseudomonadati</taxon>
        <taxon>Pseudomonadota</taxon>
        <taxon>Alphaproteobacteria</taxon>
        <taxon>Hyphomicrobiales</taxon>
        <taxon>Xanthobacteraceae</taxon>
        <taxon>Labrys</taxon>
    </lineage>
</organism>
<dbReference type="RefSeq" id="WP_105860377.1">
    <property type="nucleotide sequence ID" value="NZ_PUEJ01000001.1"/>
</dbReference>
<protein>
    <submittedName>
        <fullName evidence="1">GNAT family N-acetyltransferase</fullName>
    </submittedName>
</protein>
<dbReference type="InterPro" id="IPR016181">
    <property type="entry name" value="Acyl_CoA_acyltransferase"/>
</dbReference>
<dbReference type="SUPFAM" id="SSF55729">
    <property type="entry name" value="Acyl-CoA N-acyltransferases (Nat)"/>
    <property type="match status" value="1"/>
</dbReference>